<dbReference type="InterPro" id="IPR036457">
    <property type="entry name" value="PPM-type-like_dom_sf"/>
</dbReference>
<dbReference type="InterPro" id="IPR015655">
    <property type="entry name" value="PP2C"/>
</dbReference>
<evidence type="ECO:0000256" key="1">
    <source>
        <dbReference type="ARBA" id="ARBA00004170"/>
    </source>
</evidence>
<comment type="similarity">
    <text evidence="5">Belongs to the PP2C family.</text>
</comment>
<keyword evidence="9" id="KW-1185">Reference proteome</keyword>
<dbReference type="AlphaFoldDB" id="A0ABD3SHC1"/>
<dbReference type="CDD" id="cd00143">
    <property type="entry name" value="PP2Cc"/>
    <property type="match status" value="1"/>
</dbReference>
<dbReference type="Gene3D" id="3.60.40.10">
    <property type="entry name" value="PPM-type phosphatase domain"/>
    <property type="match status" value="1"/>
</dbReference>
<feature type="transmembrane region" description="Helical" evidence="6">
    <location>
        <begin position="46"/>
        <end position="68"/>
    </location>
</feature>
<keyword evidence="6" id="KW-0472">Membrane</keyword>
<dbReference type="Proteomes" id="UP001530377">
    <property type="component" value="Unassembled WGS sequence"/>
</dbReference>
<evidence type="ECO:0000256" key="3">
    <source>
        <dbReference type="ARBA" id="ARBA00022801"/>
    </source>
</evidence>
<evidence type="ECO:0000256" key="6">
    <source>
        <dbReference type="SAM" id="Phobius"/>
    </source>
</evidence>
<organism evidence="8 9">
    <name type="scientific">Cyclostephanos tholiformis</name>
    <dbReference type="NCBI Taxonomy" id="382380"/>
    <lineage>
        <taxon>Eukaryota</taxon>
        <taxon>Sar</taxon>
        <taxon>Stramenopiles</taxon>
        <taxon>Ochrophyta</taxon>
        <taxon>Bacillariophyta</taxon>
        <taxon>Coscinodiscophyceae</taxon>
        <taxon>Thalassiosirophycidae</taxon>
        <taxon>Stephanodiscales</taxon>
        <taxon>Stephanodiscaceae</taxon>
        <taxon>Cyclostephanos</taxon>
    </lineage>
</organism>
<keyword evidence="6" id="KW-0812">Transmembrane</keyword>
<evidence type="ECO:0000259" key="7">
    <source>
        <dbReference type="PROSITE" id="PS51746"/>
    </source>
</evidence>
<comment type="subcellular location">
    <subcellularLocation>
        <location evidence="1">Membrane</location>
        <topology evidence="1">Peripheral membrane protein</topology>
    </subcellularLocation>
</comment>
<evidence type="ECO:0000313" key="8">
    <source>
        <dbReference type="EMBL" id="KAL3823842.1"/>
    </source>
</evidence>
<comment type="caution">
    <text evidence="8">The sequence shown here is derived from an EMBL/GenBank/DDBJ whole genome shotgun (WGS) entry which is preliminary data.</text>
</comment>
<dbReference type="PROSITE" id="PS51746">
    <property type="entry name" value="PPM_2"/>
    <property type="match status" value="1"/>
</dbReference>
<gene>
    <name evidence="8" type="ORF">ACHAXA_004114</name>
</gene>
<keyword evidence="3 5" id="KW-0378">Hydrolase</keyword>
<keyword evidence="4 5" id="KW-0904">Protein phosphatase</keyword>
<dbReference type="SUPFAM" id="SSF81606">
    <property type="entry name" value="PP2C-like"/>
    <property type="match status" value="1"/>
</dbReference>
<dbReference type="GO" id="GO:0004721">
    <property type="term" value="F:phosphoprotein phosphatase activity"/>
    <property type="evidence" value="ECO:0007669"/>
    <property type="project" value="UniProtKB-KW"/>
</dbReference>
<reference evidence="8 9" key="1">
    <citation type="submission" date="2024-10" db="EMBL/GenBank/DDBJ databases">
        <title>Updated reference genomes for cyclostephanoid diatoms.</title>
        <authorList>
            <person name="Roberts W.R."/>
            <person name="Alverson A.J."/>
        </authorList>
    </citation>
    <scope>NUCLEOTIDE SEQUENCE [LARGE SCALE GENOMIC DNA]</scope>
    <source>
        <strain evidence="8 9">AJA228-03</strain>
    </source>
</reference>
<accession>A0ABD3SHC1</accession>
<name>A0ABD3SHC1_9STRA</name>
<feature type="domain" description="PPM-type phosphatase" evidence="7">
    <location>
        <begin position="199"/>
        <end position="528"/>
    </location>
</feature>
<evidence type="ECO:0000256" key="5">
    <source>
        <dbReference type="RuleBase" id="RU003465"/>
    </source>
</evidence>
<dbReference type="InterPro" id="IPR001932">
    <property type="entry name" value="PPM-type_phosphatase-like_dom"/>
</dbReference>
<evidence type="ECO:0000256" key="4">
    <source>
        <dbReference type="ARBA" id="ARBA00022912"/>
    </source>
</evidence>
<dbReference type="GO" id="GO:0016020">
    <property type="term" value="C:membrane"/>
    <property type="evidence" value="ECO:0007669"/>
    <property type="project" value="UniProtKB-SubCell"/>
</dbReference>
<evidence type="ECO:0000256" key="2">
    <source>
        <dbReference type="ARBA" id="ARBA00022723"/>
    </source>
</evidence>
<proteinExistence type="inferred from homology"/>
<dbReference type="Pfam" id="PF00481">
    <property type="entry name" value="PP2C"/>
    <property type="match status" value="1"/>
</dbReference>
<dbReference type="PANTHER" id="PTHR47992">
    <property type="entry name" value="PROTEIN PHOSPHATASE"/>
    <property type="match status" value="1"/>
</dbReference>
<keyword evidence="2" id="KW-0479">Metal-binding</keyword>
<protein>
    <recommendedName>
        <fullName evidence="7">PPM-type phosphatase domain-containing protein</fullName>
    </recommendedName>
</protein>
<dbReference type="InterPro" id="IPR000222">
    <property type="entry name" value="PP2C_BS"/>
</dbReference>
<sequence length="539" mass="58609">KNYLILINMANSIKQRKISSTPELSIIHLNSNGMEDLKMHQSHGKYVGLVLTTLGVASLILAAASMFMRSAQLLRSSSKYLHPEETGEIDTAVGEPLSPISKLIEIMGSQSVGYGRTTLTGSYWLGDEYKLHQTSTSCGHSGIIRFPHADLSSLLSEEASDLVGMRFQQQKETASLLTDRTTFNSVIFDKGKRNLLTNQVDNASLTRKGYKPGSLPNQDRSIIVNLVCASEGDPRNSALLMGIFDGHGARGHEVSQHLALELPKVFTRILREKKIALPMDKKLPGATLIEDALTKAFLEVDANEPVKGSAGSTASVLFYPGSGSKVYIANAGDSTTLICSYSKTIRKSTIVYQNRKHKPHLPDERQRIESSGGTVMIPQSLLLGDTKETSRVIIPSADNKPFSSLALAMSRSIGDYDGKHVGIIAVPEIDVWDVNDHFDGEPQTFTGFFAISASDGLYDVINPDTVAAYIGQSLFGDHIYGTDGKSLGADATPLEACERLIREASRLWISTHPGLQYRDDISIGVSRINFFALSTASSI</sequence>
<dbReference type="EMBL" id="JALLPB020000028">
    <property type="protein sequence ID" value="KAL3823842.1"/>
    <property type="molecule type" value="Genomic_DNA"/>
</dbReference>
<keyword evidence="6" id="KW-1133">Transmembrane helix</keyword>
<evidence type="ECO:0000313" key="9">
    <source>
        <dbReference type="Proteomes" id="UP001530377"/>
    </source>
</evidence>
<dbReference type="PROSITE" id="PS01032">
    <property type="entry name" value="PPM_1"/>
    <property type="match status" value="1"/>
</dbReference>
<dbReference type="SMART" id="SM00332">
    <property type="entry name" value="PP2Cc"/>
    <property type="match status" value="1"/>
</dbReference>
<feature type="non-terminal residue" evidence="8">
    <location>
        <position position="1"/>
    </location>
</feature>
<dbReference type="GO" id="GO:0046872">
    <property type="term" value="F:metal ion binding"/>
    <property type="evidence" value="ECO:0007669"/>
    <property type="project" value="UniProtKB-KW"/>
</dbReference>